<gene>
    <name evidence="2" type="ORF">UF10_04655</name>
</gene>
<dbReference type="InterPro" id="IPR011008">
    <property type="entry name" value="Dimeric_a/b-barrel"/>
</dbReference>
<feature type="domain" description="ABM" evidence="1">
    <location>
        <begin position="4"/>
        <end position="94"/>
    </location>
</feature>
<dbReference type="SUPFAM" id="SSF54909">
    <property type="entry name" value="Dimeric alpha+beta barrel"/>
    <property type="match status" value="1"/>
</dbReference>
<dbReference type="RefSeq" id="WP_170062449.1">
    <property type="nucleotide sequence ID" value="NZ_JYGE01000003.1"/>
</dbReference>
<dbReference type="Gene3D" id="3.30.70.100">
    <property type="match status" value="1"/>
</dbReference>
<dbReference type="AlphaFoldDB" id="A0A2P7Q1T1"/>
<evidence type="ECO:0000313" key="3">
    <source>
        <dbReference type="Proteomes" id="UP000241434"/>
    </source>
</evidence>
<dbReference type="InterPro" id="IPR007138">
    <property type="entry name" value="ABM_dom"/>
</dbReference>
<evidence type="ECO:0000313" key="2">
    <source>
        <dbReference type="EMBL" id="PSJ31900.1"/>
    </source>
</evidence>
<name>A0A2P7Q1T1_9FIRM</name>
<organism evidence="2 3">
    <name type="scientific">Peptostreptococcus russellii</name>
    <dbReference type="NCBI Taxonomy" id="215200"/>
    <lineage>
        <taxon>Bacteria</taxon>
        <taxon>Bacillati</taxon>
        <taxon>Bacillota</taxon>
        <taxon>Clostridia</taxon>
        <taxon>Peptostreptococcales</taxon>
        <taxon>Peptostreptococcaceae</taxon>
        <taxon>Peptostreptococcus</taxon>
    </lineage>
</organism>
<dbReference type="Proteomes" id="UP000241434">
    <property type="component" value="Unassembled WGS sequence"/>
</dbReference>
<dbReference type="PROSITE" id="PS51725">
    <property type="entry name" value="ABM"/>
    <property type="match status" value="1"/>
</dbReference>
<protein>
    <recommendedName>
        <fullName evidence="1">ABM domain-containing protein</fullName>
    </recommendedName>
</protein>
<proteinExistence type="predicted"/>
<keyword evidence="3" id="KW-1185">Reference proteome</keyword>
<reference evidence="2" key="1">
    <citation type="thesis" date="2015" institute="Rutgers" country="The State University of New Jersey, 14 College Farm Rd., New Brunswick, NJ, USA">
        <title>Ammonia toxicity in bacteria and its implications for treatment of and resource recovery from highly nitrogenous organic wastes.</title>
        <authorList>
            <person name="Luther A.K."/>
        </authorList>
    </citation>
    <scope>NUCLEOTIDE SEQUENCE</scope>
    <source>
        <strain evidence="2">RT-10B</strain>
    </source>
</reference>
<dbReference type="Pfam" id="PF03992">
    <property type="entry name" value="ABM"/>
    <property type="match status" value="1"/>
</dbReference>
<evidence type="ECO:0000259" key="1">
    <source>
        <dbReference type="PROSITE" id="PS51725"/>
    </source>
</evidence>
<sequence>MKKLTIYVRYIAKKGYGEKFLKEVIENSILEKIRKEEGCIRYDYFISLENRDEILLLESWENENFQKEHMKQDHMKNLKLIKDKYILDTMIDKI</sequence>
<dbReference type="EMBL" id="JYGE01000003">
    <property type="protein sequence ID" value="PSJ31900.1"/>
    <property type="molecule type" value="Genomic_DNA"/>
</dbReference>
<comment type="caution">
    <text evidence="2">The sequence shown here is derived from an EMBL/GenBank/DDBJ whole genome shotgun (WGS) entry which is preliminary data.</text>
</comment>
<accession>A0A2P7Q1T1</accession>